<keyword evidence="2" id="KW-1185">Reference proteome</keyword>
<dbReference type="RefSeq" id="WP_346822089.1">
    <property type="nucleotide sequence ID" value="NZ_JBDKWZ010000008.1"/>
</dbReference>
<evidence type="ECO:0000313" key="1">
    <source>
        <dbReference type="EMBL" id="MEN7549313.1"/>
    </source>
</evidence>
<protein>
    <submittedName>
        <fullName evidence="1">Uncharacterized protein</fullName>
    </submittedName>
</protein>
<dbReference type="Proteomes" id="UP001403385">
    <property type="component" value="Unassembled WGS sequence"/>
</dbReference>
<dbReference type="EMBL" id="JBDKWZ010000008">
    <property type="protein sequence ID" value="MEN7549313.1"/>
    <property type="molecule type" value="Genomic_DNA"/>
</dbReference>
<evidence type="ECO:0000313" key="2">
    <source>
        <dbReference type="Proteomes" id="UP001403385"/>
    </source>
</evidence>
<dbReference type="AlphaFoldDB" id="A0AAW9SA24"/>
<sequence>MIVKFLKETAHVDGPFAKGAVADVSFANGQTWIETRHAAKASQEDLEKFQEEGKSARASKK</sequence>
<accession>A0AAW9SA24</accession>
<reference evidence="1 2" key="1">
    <citation type="submission" date="2024-04" db="EMBL/GenBank/DDBJ databases">
        <title>Novel genus in family Flammeovirgaceae.</title>
        <authorList>
            <person name="Nguyen T.H."/>
            <person name="Vuong T.Q."/>
            <person name="Le H."/>
            <person name="Kim S.-G."/>
        </authorList>
    </citation>
    <scope>NUCLEOTIDE SEQUENCE [LARGE SCALE GENOMIC DNA]</scope>
    <source>
        <strain evidence="1 2">JCM 23209</strain>
    </source>
</reference>
<comment type="caution">
    <text evidence="1">The sequence shown here is derived from an EMBL/GenBank/DDBJ whole genome shotgun (WGS) entry which is preliminary data.</text>
</comment>
<name>A0AAW9SA24_9BACT</name>
<organism evidence="1 2">
    <name type="scientific">Rapidithrix thailandica</name>
    <dbReference type="NCBI Taxonomy" id="413964"/>
    <lineage>
        <taxon>Bacteria</taxon>
        <taxon>Pseudomonadati</taxon>
        <taxon>Bacteroidota</taxon>
        <taxon>Cytophagia</taxon>
        <taxon>Cytophagales</taxon>
        <taxon>Flammeovirgaceae</taxon>
        <taxon>Rapidithrix</taxon>
    </lineage>
</organism>
<gene>
    <name evidence="1" type="ORF">AAG747_15420</name>
</gene>
<proteinExistence type="predicted"/>